<name>B3RC25_CUPTR</name>
<dbReference type="InterPro" id="IPR050266">
    <property type="entry name" value="AB_hydrolase_sf"/>
</dbReference>
<organism evidence="2 3">
    <name type="scientific">Cupriavidus taiwanensis (strain DSM 17343 / BCRC 17206 / CCUG 44338 / CIP 107171 / LMG 19424 / R1)</name>
    <name type="common">Ralstonia taiwanensis (strain LMG 19424)</name>
    <dbReference type="NCBI Taxonomy" id="977880"/>
    <lineage>
        <taxon>Bacteria</taxon>
        <taxon>Pseudomonadati</taxon>
        <taxon>Pseudomonadota</taxon>
        <taxon>Betaproteobacteria</taxon>
        <taxon>Burkholderiales</taxon>
        <taxon>Burkholderiaceae</taxon>
        <taxon>Cupriavidus</taxon>
    </lineage>
</organism>
<accession>B3RC25</accession>
<dbReference type="PANTHER" id="PTHR43798:SF33">
    <property type="entry name" value="HYDROLASE, PUTATIVE (AFU_ORTHOLOGUE AFUA_2G14860)-RELATED"/>
    <property type="match status" value="1"/>
</dbReference>
<dbReference type="eggNOG" id="COG1073">
    <property type="taxonomic scope" value="Bacteria"/>
</dbReference>
<dbReference type="Proteomes" id="UP000001692">
    <property type="component" value="Chromosome 2"/>
</dbReference>
<gene>
    <name evidence="2" type="ordered locus">RALTA_B1867</name>
</gene>
<protein>
    <submittedName>
        <fullName evidence="2">Hydrolase, Alpha/beta hydrolase fold</fullName>
    </submittedName>
</protein>
<dbReference type="Gene3D" id="3.40.50.1820">
    <property type="entry name" value="alpha/beta hydrolase"/>
    <property type="match status" value="1"/>
</dbReference>
<evidence type="ECO:0000313" key="2">
    <source>
        <dbReference type="EMBL" id="CAQ72450.1"/>
    </source>
</evidence>
<dbReference type="GO" id="GO:0016020">
    <property type="term" value="C:membrane"/>
    <property type="evidence" value="ECO:0007669"/>
    <property type="project" value="TreeGrafter"/>
</dbReference>
<keyword evidence="2" id="KW-0378">Hydrolase</keyword>
<dbReference type="BioCyc" id="CTAI977880:RALTA_RS24570-MONOMER"/>
<dbReference type="AlphaFoldDB" id="B3RC25"/>
<dbReference type="PANTHER" id="PTHR43798">
    <property type="entry name" value="MONOACYLGLYCEROL LIPASE"/>
    <property type="match status" value="1"/>
</dbReference>
<feature type="domain" description="AB hydrolase-1" evidence="1">
    <location>
        <begin position="22"/>
        <end position="235"/>
    </location>
</feature>
<evidence type="ECO:0000259" key="1">
    <source>
        <dbReference type="Pfam" id="PF12697"/>
    </source>
</evidence>
<dbReference type="HOGENOM" id="CLU_020336_50_2_4"/>
<dbReference type="GO" id="GO:0016787">
    <property type="term" value="F:hydrolase activity"/>
    <property type="evidence" value="ECO:0007669"/>
    <property type="project" value="UniProtKB-KW"/>
</dbReference>
<reference evidence="2 3" key="1">
    <citation type="journal article" date="2008" name="Genome Res.">
        <title>Genome sequence of the beta-rhizobium Cupriavidus taiwanensis and comparative genomics of rhizobia.</title>
        <authorList>
            <person name="Amadou C."/>
            <person name="Pascal G."/>
            <person name="Mangenot S."/>
            <person name="Glew M."/>
            <person name="Bontemps C."/>
            <person name="Capela D."/>
            <person name="Carrere S."/>
            <person name="Cruveiller S."/>
            <person name="Dossat C."/>
            <person name="Lajus A."/>
            <person name="Marchetti M."/>
            <person name="Poinsot V."/>
            <person name="Rouy Z."/>
            <person name="Servin B."/>
            <person name="Saad M."/>
            <person name="Schenowitz C."/>
            <person name="Barbe V."/>
            <person name="Batut J."/>
            <person name="Medigue C."/>
            <person name="Masson-Boivin C."/>
        </authorList>
    </citation>
    <scope>NUCLEOTIDE SEQUENCE [LARGE SCALE GENOMIC DNA]</scope>
    <source>
        <strain evidence="3">DSM 17343 / BCRC 17206 / CCUG 44338 / CIP 107171 / LMG 19424 / R1</strain>
    </source>
</reference>
<dbReference type="Pfam" id="PF12697">
    <property type="entry name" value="Abhydrolase_6"/>
    <property type="match status" value="1"/>
</dbReference>
<dbReference type="EMBL" id="CU633750">
    <property type="protein sequence ID" value="CAQ72450.1"/>
    <property type="molecule type" value="Genomic_DNA"/>
</dbReference>
<dbReference type="SUPFAM" id="SSF53474">
    <property type="entry name" value="alpha/beta-Hydrolases"/>
    <property type="match status" value="1"/>
</dbReference>
<proteinExistence type="predicted"/>
<evidence type="ECO:0000313" key="3">
    <source>
        <dbReference type="Proteomes" id="UP000001692"/>
    </source>
</evidence>
<dbReference type="KEGG" id="cti:RALTA_B1867"/>
<dbReference type="InterPro" id="IPR029058">
    <property type="entry name" value="AB_hydrolase_fold"/>
</dbReference>
<sequence length="247" mass="26328">MCAGGGVASDDVLITGRGPVTVVALHGIQGTRGAWMPLAQQLADRCTFVLPNLPGRGNAMPPADAQACSLDACAEVLHRTLRHYVRGPFVLAGWSMGVSVALAYLAGAHQHSGRPLPAELLLVSGTPQLNAVQWFEPGPPAALLQAIATRERRLALREAADHRTVAWTWESIRHTDQRSALAQVRCRTLVIHGSEDDDCPLAHGEMLANGIADAELLVLPGAGHGVLTQRTSEIARHLRARWPAQSA</sequence>
<keyword evidence="3" id="KW-1185">Reference proteome</keyword>
<dbReference type="InterPro" id="IPR000073">
    <property type="entry name" value="AB_hydrolase_1"/>
</dbReference>